<gene>
    <name evidence="6" type="ORF">C495_01870</name>
</gene>
<evidence type="ECO:0000256" key="4">
    <source>
        <dbReference type="ARBA" id="ARBA00022837"/>
    </source>
</evidence>
<dbReference type="Gene3D" id="3.55.10.10">
    <property type="entry name" value="Archease domain"/>
    <property type="match status" value="1"/>
</dbReference>
<dbReference type="OrthoDB" id="8831at2157"/>
<dbReference type="eggNOG" id="arCOG04055">
    <property type="taxonomic scope" value="Archaea"/>
</dbReference>
<dbReference type="GO" id="GO:0008033">
    <property type="term" value="P:tRNA processing"/>
    <property type="evidence" value="ECO:0007669"/>
    <property type="project" value="UniProtKB-KW"/>
</dbReference>
<evidence type="ECO:0000313" key="7">
    <source>
        <dbReference type="Proteomes" id="UP000011661"/>
    </source>
</evidence>
<reference evidence="6 7" key="1">
    <citation type="journal article" date="2014" name="PLoS Genet.">
        <title>Phylogenetically driven sequencing of extremely halophilic archaea reveals strategies for static and dynamic osmo-response.</title>
        <authorList>
            <person name="Becker E.A."/>
            <person name="Seitzer P.M."/>
            <person name="Tritt A."/>
            <person name="Larsen D."/>
            <person name="Krusor M."/>
            <person name="Yao A.I."/>
            <person name="Wu D."/>
            <person name="Madern D."/>
            <person name="Eisen J.A."/>
            <person name="Darling A.E."/>
            <person name="Facciotti M.T."/>
        </authorList>
    </citation>
    <scope>NUCLEOTIDE SEQUENCE [LARGE SCALE GENOMIC DNA]</scope>
    <source>
        <strain evidence="6 7">JCM 14089</strain>
    </source>
</reference>
<keyword evidence="3" id="KW-0479">Metal-binding</keyword>
<dbReference type="InterPro" id="IPR002804">
    <property type="entry name" value="Archease"/>
</dbReference>
<dbReference type="InterPro" id="IPR023572">
    <property type="entry name" value="Archease_dom"/>
</dbReference>
<dbReference type="PATRIC" id="fig|1230460.4.peg.373"/>
<dbReference type="AlphaFoldDB" id="L9WFP5"/>
<evidence type="ECO:0000259" key="5">
    <source>
        <dbReference type="Pfam" id="PF01951"/>
    </source>
</evidence>
<keyword evidence="4" id="KW-0106">Calcium</keyword>
<dbReference type="PANTHER" id="PTHR12682">
    <property type="entry name" value="ARCHEASE"/>
    <property type="match status" value="1"/>
</dbReference>
<dbReference type="PANTHER" id="PTHR12682:SF11">
    <property type="entry name" value="PROTEIN ARCHEASE"/>
    <property type="match status" value="1"/>
</dbReference>
<evidence type="ECO:0000256" key="3">
    <source>
        <dbReference type="ARBA" id="ARBA00022723"/>
    </source>
</evidence>
<keyword evidence="7" id="KW-1185">Reference proteome</keyword>
<dbReference type="InterPro" id="IPR036820">
    <property type="entry name" value="Archease_dom_sf"/>
</dbReference>
<comment type="caution">
    <text evidence="6">The sequence shown here is derived from an EMBL/GenBank/DDBJ whole genome shotgun (WGS) entry which is preliminary data.</text>
</comment>
<accession>L9WFP5</accession>
<dbReference type="Proteomes" id="UP000011661">
    <property type="component" value="Unassembled WGS sequence"/>
</dbReference>
<keyword evidence="2" id="KW-0819">tRNA processing</keyword>
<dbReference type="SUPFAM" id="SSF69819">
    <property type="entry name" value="MTH1598-like"/>
    <property type="match status" value="1"/>
</dbReference>
<proteinExistence type="inferred from homology"/>
<protein>
    <recommendedName>
        <fullName evidence="5">Archease domain-containing protein</fullName>
    </recommendedName>
</protein>
<evidence type="ECO:0000313" key="6">
    <source>
        <dbReference type="EMBL" id="ELY48182.1"/>
    </source>
</evidence>
<dbReference type="RefSeq" id="WP_008159487.1">
    <property type="nucleotide sequence ID" value="NZ_AOHX01000025.1"/>
</dbReference>
<name>L9WFP5_9EURY</name>
<organism evidence="6 7">
    <name type="scientific">Natronorubrum sulfidifaciens JCM 14089</name>
    <dbReference type="NCBI Taxonomy" id="1230460"/>
    <lineage>
        <taxon>Archaea</taxon>
        <taxon>Methanobacteriati</taxon>
        <taxon>Methanobacteriota</taxon>
        <taxon>Stenosarchaea group</taxon>
        <taxon>Halobacteria</taxon>
        <taxon>Halobacteriales</taxon>
        <taxon>Natrialbaceae</taxon>
        <taxon>Natronorubrum</taxon>
    </lineage>
</organism>
<evidence type="ECO:0000256" key="2">
    <source>
        <dbReference type="ARBA" id="ARBA00022694"/>
    </source>
</evidence>
<dbReference type="EMBL" id="AOHX01000025">
    <property type="protein sequence ID" value="ELY48182.1"/>
    <property type="molecule type" value="Genomic_DNA"/>
</dbReference>
<dbReference type="GO" id="GO:0046872">
    <property type="term" value="F:metal ion binding"/>
    <property type="evidence" value="ECO:0007669"/>
    <property type="project" value="UniProtKB-KW"/>
</dbReference>
<feature type="domain" description="Archease" evidence="5">
    <location>
        <begin position="9"/>
        <end position="149"/>
    </location>
</feature>
<comment type="similarity">
    <text evidence="1">Belongs to the archease family.</text>
</comment>
<evidence type="ECO:0000256" key="1">
    <source>
        <dbReference type="ARBA" id="ARBA00007963"/>
    </source>
</evidence>
<dbReference type="STRING" id="1230460.C495_01870"/>
<sequence>MTPHQGQRFELREHTADIAVEAAGNTLEDVFAAVAEGLAAASCDETPDASGDRFSLSVTAESREALLFDYLDDLIYLRDVRVELPVDHRVETISHSDDADETACWTLEASARGVPLAEIDAREVKAVTYSEMRLERVDDEWEAYVVFDV</sequence>
<dbReference type="Pfam" id="PF01951">
    <property type="entry name" value="Archease"/>
    <property type="match status" value="1"/>
</dbReference>